<organism evidence="1 2">
    <name type="scientific">Zosterops borbonicus</name>
    <dbReference type="NCBI Taxonomy" id="364589"/>
    <lineage>
        <taxon>Eukaryota</taxon>
        <taxon>Metazoa</taxon>
        <taxon>Chordata</taxon>
        <taxon>Craniata</taxon>
        <taxon>Vertebrata</taxon>
        <taxon>Euteleostomi</taxon>
        <taxon>Archelosauria</taxon>
        <taxon>Archosauria</taxon>
        <taxon>Dinosauria</taxon>
        <taxon>Saurischia</taxon>
        <taxon>Theropoda</taxon>
        <taxon>Coelurosauria</taxon>
        <taxon>Aves</taxon>
        <taxon>Neognathae</taxon>
        <taxon>Neoaves</taxon>
        <taxon>Telluraves</taxon>
        <taxon>Australaves</taxon>
        <taxon>Passeriformes</taxon>
        <taxon>Sylvioidea</taxon>
        <taxon>Zosteropidae</taxon>
        <taxon>Zosterops</taxon>
    </lineage>
</organism>
<dbReference type="OrthoDB" id="6764170at2759"/>
<accession>A0A8K1G6T6</accession>
<evidence type="ECO:0000313" key="1">
    <source>
        <dbReference type="EMBL" id="TRZ12535.1"/>
    </source>
</evidence>
<keyword evidence="2" id="KW-1185">Reference proteome</keyword>
<proteinExistence type="predicted"/>
<reference evidence="1" key="1">
    <citation type="submission" date="2019-04" db="EMBL/GenBank/DDBJ databases">
        <title>Genome assembly of Zosterops borbonicus 15179.</title>
        <authorList>
            <person name="Leroy T."/>
            <person name="Anselmetti Y."/>
            <person name="Tilak M.-K."/>
            <person name="Nabholz B."/>
        </authorList>
    </citation>
    <scope>NUCLEOTIDE SEQUENCE</scope>
    <source>
        <strain evidence="1">HGM_15179</strain>
        <tissue evidence="1">Muscle</tissue>
    </source>
</reference>
<dbReference type="Proteomes" id="UP000796761">
    <property type="component" value="Unassembled WGS sequence"/>
</dbReference>
<gene>
    <name evidence="1" type="ORF">HGM15179_014568</name>
</gene>
<comment type="caution">
    <text evidence="1">The sequence shown here is derived from an EMBL/GenBank/DDBJ whole genome shotgun (WGS) entry which is preliminary data.</text>
</comment>
<protein>
    <submittedName>
        <fullName evidence="1">Uncharacterized protein</fullName>
    </submittedName>
</protein>
<dbReference type="EMBL" id="SWJQ01000580">
    <property type="protein sequence ID" value="TRZ12535.1"/>
    <property type="molecule type" value="Genomic_DNA"/>
</dbReference>
<name>A0A8K1G6T6_9PASS</name>
<sequence>MIWMRISSALQTTPYWAGLLTGLDQQSEGSSPRFNKAKCRVMHLGHSNPCSDTGWRKSGWQSLAEKDLGMLVFSQLNMSQCVPMQHIRPMTFWLASENSGVCPEKGNKADDMSRE</sequence>
<evidence type="ECO:0000313" key="2">
    <source>
        <dbReference type="Proteomes" id="UP000796761"/>
    </source>
</evidence>
<dbReference type="AlphaFoldDB" id="A0A8K1G6T6"/>